<evidence type="ECO:0000256" key="2">
    <source>
        <dbReference type="ARBA" id="ARBA00022692"/>
    </source>
</evidence>
<accession>C8RZS7</accession>
<feature type="transmembrane region" description="Helical" evidence="5">
    <location>
        <begin position="208"/>
        <end position="233"/>
    </location>
</feature>
<dbReference type="GO" id="GO:0016020">
    <property type="term" value="C:membrane"/>
    <property type="evidence" value="ECO:0007669"/>
    <property type="project" value="UniProtKB-SubCell"/>
</dbReference>
<feature type="transmembrane region" description="Helical" evidence="5">
    <location>
        <begin position="140"/>
        <end position="158"/>
    </location>
</feature>
<dbReference type="OrthoDB" id="9810941at2"/>
<dbReference type="AlphaFoldDB" id="C8RZS7"/>
<feature type="transmembrane region" description="Helical" evidence="5">
    <location>
        <begin position="164"/>
        <end position="182"/>
    </location>
</feature>
<dbReference type="eggNOG" id="COG2814">
    <property type="taxonomic scope" value="Bacteria"/>
</dbReference>
<dbReference type="Proteomes" id="UP000010121">
    <property type="component" value="Unassembled WGS sequence"/>
</dbReference>
<comment type="subcellular location">
    <subcellularLocation>
        <location evidence="1">Membrane</location>
        <topology evidence="1">Multi-pass membrane protein</topology>
    </subcellularLocation>
</comment>
<evidence type="ECO:0000313" key="8">
    <source>
        <dbReference type="Proteomes" id="UP000010121"/>
    </source>
</evidence>
<feature type="transmembrane region" description="Helical" evidence="5">
    <location>
        <begin position="271"/>
        <end position="293"/>
    </location>
</feature>
<dbReference type="STRING" id="371731.Rsw2DRAFT_1305"/>
<dbReference type="GO" id="GO:0022857">
    <property type="term" value="F:transmembrane transporter activity"/>
    <property type="evidence" value="ECO:0007669"/>
    <property type="project" value="InterPro"/>
</dbReference>
<evidence type="ECO:0000259" key="6">
    <source>
        <dbReference type="PROSITE" id="PS50850"/>
    </source>
</evidence>
<reference evidence="7 8" key="1">
    <citation type="submission" date="2009-08" db="EMBL/GenBank/DDBJ databases">
        <title>The draft genome of Rhodobacter sp. SW2.</title>
        <authorList>
            <consortium name="US DOE Joint Genome Institute (JGI-PGF)"/>
            <person name="Lucas S."/>
            <person name="Copeland A."/>
            <person name="Lapidus A."/>
            <person name="Glavina del Rio T."/>
            <person name="Tice H."/>
            <person name="Bruce D."/>
            <person name="Goodwin L."/>
            <person name="Pitluck S."/>
            <person name="Larimer F."/>
            <person name="Land M.L."/>
            <person name="Hauser L."/>
            <person name="Emerson D."/>
        </authorList>
    </citation>
    <scope>NUCLEOTIDE SEQUENCE [LARGE SCALE GENOMIC DNA]</scope>
    <source>
        <strain evidence="7 8">SW2</strain>
    </source>
</reference>
<dbReference type="PROSITE" id="PS50850">
    <property type="entry name" value="MFS"/>
    <property type="match status" value="1"/>
</dbReference>
<evidence type="ECO:0000256" key="1">
    <source>
        <dbReference type="ARBA" id="ARBA00004141"/>
    </source>
</evidence>
<dbReference type="Gene3D" id="1.20.1250.20">
    <property type="entry name" value="MFS general substrate transporter like domains"/>
    <property type="match status" value="2"/>
</dbReference>
<dbReference type="InterPro" id="IPR020846">
    <property type="entry name" value="MFS_dom"/>
</dbReference>
<dbReference type="Pfam" id="PF07690">
    <property type="entry name" value="MFS_1"/>
    <property type="match status" value="1"/>
</dbReference>
<feature type="transmembrane region" description="Helical" evidence="5">
    <location>
        <begin position="359"/>
        <end position="379"/>
    </location>
</feature>
<evidence type="ECO:0000313" key="7">
    <source>
        <dbReference type="EMBL" id="EEW25874.1"/>
    </source>
</evidence>
<dbReference type="PANTHER" id="PTHR23514:SF13">
    <property type="entry name" value="INNER MEMBRANE PROTEIN YBJJ"/>
    <property type="match status" value="1"/>
</dbReference>
<feature type="domain" description="Major facilitator superfamily (MFS) profile" evidence="6">
    <location>
        <begin position="209"/>
        <end position="391"/>
    </location>
</feature>
<gene>
    <name evidence="7" type="ORF">Rsw2DRAFT_1305</name>
</gene>
<protein>
    <submittedName>
        <fullName evidence="7">Major facilitator superfamily MFS_1</fullName>
    </submittedName>
</protein>
<sequence length="391" mass="39551">MQAGRQVATRGRWAVAAMFLTNGFIMGSWAPQIPLLLPRHQISEFTLGLLILGLGLGAVAAMAVSGGLIARHGSRPVLRGFAIAASGTLLAVVLAPNLWLLAATMAVMGALIGCMDVAMNANAVEVERRLGRAIMSSSHGFWSLGGFVGGGVGGWIIASQGAVVHAALVSGLALALVLAVGPRLDGAPPVPRVAGTAGQKHRHWPRSFTIYLIGLMALASMVPEGAVLDWAALYLARDLGSSVSTSGLAFAAFAGSMALMRFAGDGLRNRFGAVVTLRVSGAVAAAGLLGAAFAPLAPLAIGCFAIAGLGIANMVPITLSAAGNLPGLGAGVGISIVTMMGYSGILVAPASIGFVAEHIGYRVTYATLALLLVGVALLARQVAAADDRQVH</sequence>
<evidence type="ECO:0000256" key="5">
    <source>
        <dbReference type="SAM" id="Phobius"/>
    </source>
</evidence>
<dbReference type="EMBL" id="ACYY01000006">
    <property type="protein sequence ID" value="EEW25874.1"/>
    <property type="molecule type" value="Genomic_DNA"/>
</dbReference>
<feature type="transmembrane region" description="Helical" evidence="5">
    <location>
        <begin position="12"/>
        <end position="30"/>
    </location>
</feature>
<dbReference type="SUPFAM" id="SSF103473">
    <property type="entry name" value="MFS general substrate transporter"/>
    <property type="match status" value="1"/>
</dbReference>
<dbReference type="InterPro" id="IPR036259">
    <property type="entry name" value="MFS_trans_sf"/>
</dbReference>
<keyword evidence="3 5" id="KW-1133">Transmembrane helix</keyword>
<dbReference type="InterPro" id="IPR011701">
    <property type="entry name" value="MFS"/>
</dbReference>
<feature type="transmembrane region" description="Helical" evidence="5">
    <location>
        <begin position="239"/>
        <end position="259"/>
    </location>
</feature>
<feature type="transmembrane region" description="Helical" evidence="5">
    <location>
        <begin position="331"/>
        <end position="353"/>
    </location>
</feature>
<name>C8RZS7_9RHOB</name>
<organism evidence="7 8">
    <name type="scientific">Rhodobacter ferrooxidans</name>
    <dbReference type="NCBI Taxonomy" id="371731"/>
    <lineage>
        <taxon>Bacteria</taxon>
        <taxon>Pseudomonadati</taxon>
        <taxon>Pseudomonadota</taxon>
        <taxon>Alphaproteobacteria</taxon>
        <taxon>Rhodobacterales</taxon>
        <taxon>Rhodobacter group</taxon>
        <taxon>Rhodobacter</taxon>
    </lineage>
</organism>
<keyword evidence="2 5" id="KW-0812">Transmembrane</keyword>
<keyword evidence="8" id="KW-1185">Reference proteome</keyword>
<evidence type="ECO:0000256" key="4">
    <source>
        <dbReference type="ARBA" id="ARBA00023136"/>
    </source>
</evidence>
<feature type="transmembrane region" description="Helical" evidence="5">
    <location>
        <begin position="100"/>
        <end position="119"/>
    </location>
</feature>
<feature type="transmembrane region" description="Helical" evidence="5">
    <location>
        <begin position="77"/>
        <end position="94"/>
    </location>
</feature>
<dbReference type="InterPro" id="IPR051788">
    <property type="entry name" value="MFS_Transporter"/>
</dbReference>
<comment type="caution">
    <text evidence="7">The sequence shown here is derived from an EMBL/GenBank/DDBJ whole genome shotgun (WGS) entry which is preliminary data.</text>
</comment>
<feature type="transmembrane region" description="Helical" evidence="5">
    <location>
        <begin position="299"/>
        <end position="319"/>
    </location>
</feature>
<dbReference type="CDD" id="cd17393">
    <property type="entry name" value="MFS_MosC_like"/>
    <property type="match status" value="1"/>
</dbReference>
<keyword evidence="4 5" id="KW-0472">Membrane</keyword>
<feature type="transmembrane region" description="Helical" evidence="5">
    <location>
        <begin position="50"/>
        <end position="70"/>
    </location>
</feature>
<proteinExistence type="predicted"/>
<evidence type="ECO:0000256" key="3">
    <source>
        <dbReference type="ARBA" id="ARBA00022989"/>
    </source>
</evidence>
<dbReference type="PANTHER" id="PTHR23514">
    <property type="entry name" value="BYPASS OF STOP CODON PROTEIN 6"/>
    <property type="match status" value="1"/>
</dbReference>